<dbReference type="InterPro" id="IPR001509">
    <property type="entry name" value="Epimerase_deHydtase"/>
</dbReference>
<accession>A0A919U0B5</accession>
<protein>
    <recommendedName>
        <fullName evidence="6">UDP-glucose 4-epimerase</fullName>
        <ecNumber evidence="5">5.1.3.2</ecNumber>
    </recommendedName>
    <alternativeName>
        <fullName evidence="11">Galactowaldenase</fullName>
    </alternativeName>
    <alternativeName>
        <fullName evidence="10">UDP-galactose 4-epimerase</fullName>
    </alternativeName>
</protein>
<comment type="pathway">
    <text evidence="3">Carbohydrate metabolism; galactose metabolism.</text>
</comment>
<evidence type="ECO:0000256" key="7">
    <source>
        <dbReference type="ARBA" id="ARBA00023027"/>
    </source>
</evidence>
<dbReference type="SUPFAM" id="SSF51735">
    <property type="entry name" value="NAD(P)-binding Rossmann-fold domains"/>
    <property type="match status" value="1"/>
</dbReference>
<dbReference type="InterPro" id="IPR036291">
    <property type="entry name" value="NAD(P)-bd_dom_sf"/>
</dbReference>
<comment type="cofactor">
    <cofactor evidence="2">
        <name>NAD(+)</name>
        <dbReference type="ChEBI" id="CHEBI:57540"/>
    </cofactor>
</comment>
<evidence type="ECO:0000256" key="1">
    <source>
        <dbReference type="ARBA" id="ARBA00000083"/>
    </source>
</evidence>
<comment type="caution">
    <text evidence="13">The sequence shown here is derived from an EMBL/GenBank/DDBJ whole genome shotgun (WGS) entry which is preliminary data.</text>
</comment>
<dbReference type="Gene3D" id="3.90.25.10">
    <property type="entry name" value="UDP-galactose 4-epimerase, domain 1"/>
    <property type="match status" value="1"/>
</dbReference>
<dbReference type="Proteomes" id="UP000632740">
    <property type="component" value="Unassembled WGS sequence"/>
</dbReference>
<dbReference type="InterPro" id="IPR005886">
    <property type="entry name" value="UDP_G4E"/>
</dbReference>
<dbReference type="GO" id="GO:0003978">
    <property type="term" value="F:UDP-glucose 4-epimerase activity"/>
    <property type="evidence" value="ECO:0007669"/>
    <property type="project" value="UniProtKB-EC"/>
</dbReference>
<evidence type="ECO:0000256" key="10">
    <source>
        <dbReference type="ARBA" id="ARBA00031367"/>
    </source>
</evidence>
<dbReference type="PANTHER" id="PTHR43725:SF53">
    <property type="entry name" value="UDP-ARABINOSE 4-EPIMERASE 1"/>
    <property type="match status" value="1"/>
</dbReference>
<dbReference type="Gene3D" id="3.40.50.720">
    <property type="entry name" value="NAD(P)-binding Rossmann-like Domain"/>
    <property type="match status" value="1"/>
</dbReference>
<evidence type="ECO:0000256" key="9">
    <source>
        <dbReference type="ARBA" id="ARBA00023277"/>
    </source>
</evidence>
<keyword evidence="8" id="KW-0413">Isomerase</keyword>
<keyword evidence="7" id="KW-0520">NAD</keyword>
<keyword evidence="9" id="KW-0119">Carbohydrate metabolism</keyword>
<dbReference type="AlphaFoldDB" id="A0A919U0B5"/>
<sequence length="321" mass="33892">MTGGAGYIGAHVVRVLTRAGHDVVVADSLATGRAARIGAAPLLRVDLASAGAVEPLTRFLEDHRVDAVIHLAALKRADESVDQPARYYAQNLGALTTVLLAMRSAGVRDIVLSSSAAVYGEPTTDLVPESHDTRPLTPYGATKLGCEDLLGWSAAAGDVRAVSLRYFNVAGAGWPDLGDDGTTNLVSILVDRVLRGTPPEIFGDDYPTADGTCVRDYVHVLDLAEAHVAALERLRTSGVPHEVFNVGTGAGTSVREVVDRLEQTVDRPLGAVVRPRRTGDSASVVGAVDAFQRATGWRARRTLQDMLVSALEARRATAGVD</sequence>
<name>A0A919U0B5_9CELL</name>
<evidence type="ECO:0000256" key="5">
    <source>
        <dbReference type="ARBA" id="ARBA00013189"/>
    </source>
</evidence>
<proteinExistence type="inferred from homology"/>
<evidence type="ECO:0000256" key="6">
    <source>
        <dbReference type="ARBA" id="ARBA00018569"/>
    </source>
</evidence>
<gene>
    <name evidence="13" type="ORF">Cch01nite_33790</name>
</gene>
<evidence type="ECO:0000259" key="12">
    <source>
        <dbReference type="Pfam" id="PF01370"/>
    </source>
</evidence>
<evidence type="ECO:0000256" key="8">
    <source>
        <dbReference type="ARBA" id="ARBA00023235"/>
    </source>
</evidence>
<dbReference type="EC" id="5.1.3.2" evidence="5"/>
<keyword evidence="14" id="KW-1185">Reference proteome</keyword>
<dbReference type="EMBL" id="BONK01000012">
    <property type="protein sequence ID" value="GIG22655.1"/>
    <property type="molecule type" value="Genomic_DNA"/>
</dbReference>
<evidence type="ECO:0000256" key="2">
    <source>
        <dbReference type="ARBA" id="ARBA00001911"/>
    </source>
</evidence>
<dbReference type="PANTHER" id="PTHR43725">
    <property type="entry name" value="UDP-GLUCOSE 4-EPIMERASE"/>
    <property type="match status" value="1"/>
</dbReference>
<reference evidence="13" key="1">
    <citation type="submission" date="2021-01" db="EMBL/GenBank/DDBJ databases">
        <title>Whole genome shotgun sequence of Cellulomonas chitinilytica NBRC 110799.</title>
        <authorList>
            <person name="Komaki H."/>
            <person name="Tamura T."/>
        </authorList>
    </citation>
    <scope>NUCLEOTIDE SEQUENCE</scope>
    <source>
        <strain evidence="13">NBRC 110799</strain>
    </source>
</reference>
<feature type="domain" description="NAD-dependent epimerase/dehydratase" evidence="12">
    <location>
        <begin position="1"/>
        <end position="247"/>
    </location>
</feature>
<evidence type="ECO:0000256" key="11">
    <source>
        <dbReference type="ARBA" id="ARBA00033067"/>
    </source>
</evidence>
<organism evidence="13 14">
    <name type="scientific">Cellulomonas chitinilytica</name>
    <dbReference type="NCBI Taxonomy" id="398759"/>
    <lineage>
        <taxon>Bacteria</taxon>
        <taxon>Bacillati</taxon>
        <taxon>Actinomycetota</taxon>
        <taxon>Actinomycetes</taxon>
        <taxon>Micrococcales</taxon>
        <taxon>Cellulomonadaceae</taxon>
        <taxon>Cellulomonas</taxon>
    </lineage>
</organism>
<dbReference type="GO" id="GO:0033499">
    <property type="term" value="P:galactose catabolic process via UDP-galactose, Leloir pathway"/>
    <property type="evidence" value="ECO:0007669"/>
    <property type="project" value="TreeGrafter"/>
</dbReference>
<comment type="similarity">
    <text evidence="4">Belongs to the NAD(P)-dependent epimerase/dehydratase family.</text>
</comment>
<dbReference type="Pfam" id="PF01370">
    <property type="entry name" value="Epimerase"/>
    <property type="match status" value="1"/>
</dbReference>
<dbReference type="NCBIfam" id="TIGR01179">
    <property type="entry name" value="galE"/>
    <property type="match status" value="1"/>
</dbReference>
<comment type="catalytic activity">
    <reaction evidence="1">
        <text>UDP-alpha-D-glucose = UDP-alpha-D-galactose</text>
        <dbReference type="Rhea" id="RHEA:22168"/>
        <dbReference type="ChEBI" id="CHEBI:58885"/>
        <dbReference type="ChEBI" id="CHEBI:66914"/>
        <dbReference type="EC" id="5.1.3.2"/>
    </reaction>
</comment>
<evidence type="ECO:0000256" key="3">
    <source>
        <dbReference type="ARBA" id="ARBA00004947"/>
    </source>
</evidence>
<evidence type="ECO:0000313" key="13">
    <source>
        <dbReference type="EMBL" id="GIG22655.1"/>
    </source>
</evidence>
<evidence type="ECO:0000256" key="4">
    <source>
        <dbReference type="ARBA" id="ARBA00007637"/>
    </source>
</evidence>
<evidence type="ECO:0000313" key="14">
    <source>
        <dbReference type="Proteomes" id="UP000632740"/>
    </source>
</evidence>